<dbReference type="SUPFAM" id="SSF56300">
    <property type="entry name" value="Metallo-dependent phosphatases"/>
    <property type="match status" value="1"/>
</dbReference>
<dbReference type="Gene3D" id="3.40.50.300">
    <property type="entry name" value="P-loop containing nucleotide triphosphate hydrolases"/>
    <property type="match status" value="2"/>
</dbReference>
<dbReference type="InterPro" id="IPR004593">
    <property type="entry name" value="SbcD"/>
</dbReference>
<comment type="function">
    <text evidence="4">SbcCD cleaves DNA hairpin structures. These structures can inhibit DNA replication and are intermediates in certain DNA recombination reactions. The complex acts as a 3'-&gt;5' double strand exonuclease that can open hairpins. It also has a 5' single-strand endonuclease activity.</text>
</comment>
<dbReference type="Proteomes" id="UP001297422">
    <property type="component" value="Unassembled WGS sequence"/>
</dbReference>
<dbReference type="GO" id="GO:0004519">
    <property type="term" value="F:endonuclease activity"/>
    <property type="evidence" value="ECO:0007669"/>
    <property type="project" value="UniProtKB-KW"/>
</dbReference>
<dbReference type="InterPro" id="IPR041796">
    <property type="entry name" value="Mre11_N"/>
</dbReference>
<evidence type="ECO:0000313" key="6">
    <source>
        <dbReference type="EMBL" id="MCB5492788.1"/>
    </source>
</evidence>
<feature type="domain" description="Calcineurin-like phosphoesterase" evidence="5">
    <location>
        <begin position="1"/>
        <end position="233"/>
    </location>
</feature>
<dbReference type="GO" id="GO:0006260">
    <property type="term" value="P:DNA replication"/>
    <property type="evidence" value="ECO:0007669"/>
    <property type="project" value="UniProtKB-KW"/>
</dbReference>
<comment type="similarity">
    <text evidence="1">Belongs to the SMC family. SbcC subfamily.</text>
</comment>
<accession>A0AAJ1AXB6</accession>
<keyword evidence="4" id="KW-0233">DNA recombination</keyword>
<evidence type="ECO:0000256" key="1">
    <source>
        <dbReference type="ARBA" id="ARBA00006930"/>
    </source>
</evidence>
<dbReference type="EMBL" id="JAJBNC010000004">
    <property type="protein sequence ID" value="MCB5492788.1"/>
    <property type="molecule type" value="Genomic_DNA"/>
</dbReference>
<proteinExistence type="inferred from homology"/>
<evidence type="ECO:0000256" key="4">
    <source>
        <dbReference type="RuleBase" id="RU363069"/>
    </source>
</evidence>
<reference evidence="6" key="1">
    <citation type="submission" date="2021-10" db="EMBL/GenBank/DDBJ databases">
        <title>Collection of gut derived symbiotic bacterial strains cultured from healthy donors.</title>
        <authorList>
            <person name="Lin H."/>
            <person name="Littmann E."/>
            <person name="Claire K."/>
            <person name="Pamer E."/>
        </authorList>
    </citation>
    <scope>NUCLEOTIDE SEQUENCE</scope>
    <source>
        <strain evidence="6">MSK.23.4</strain>
    </source>
</reference>
<evidence type="ECO:0000256" key="2">
    <source>
        <dbReference type="ARBA" id="ARBA00011322"/>
    </source>
</evidence>
<keyword evidence="4" id="KW-0235">DNA replication</keyword>
<sequence>MKILHTADWHIGQFKGPIEDGVNLRSLDTIKCLEYMVKVAEEEKPDMVCISGDIFHQEQIGPVRYSDEMVTATRIIEGLAERSKFVVVMRGTPNHDGSGQFRVLEKMLSKNKKIAVVTTPQVISTPIADVACIPGFDKQEFRAKFPGLSAEEENLTWTKYISDMVMGLRAQCSNTNIIPDMTPAILMAHYTVPGCNMESGQTSFFSNFEPVIPREAIQAADYSAVLLGHIHRPQTIEGLEDVFYSGAINAMNFNDEGQSRGFWIHEFDGRRLKSGKRYETPYRKFQTITWSQEDVENYLCRGKEFLFTEGYPFLVSDKIVRIKYSCTVEQKKALNIPVLQSDLYEMGAFYVADIEAESMVDVANRGLLSEESDPLLNLKKWLSEKCVKDTDKIVELGEPIISVAMKSETTSENHGVFRPVSISVKNYRNYKEESFDFSDISFCSINGVNGAGKSSLFMDAIADCLYEETREGDNKAWIRGTEDARSGSIEFVFDIGDKRFRVVRTRTKSGRATLNISQKDGEEWLNLSAERIKDTQAEIEKILGMDSMTFRSCALIMQDQYGLFLQAKKEDRMTILGNLLGLSVYGLMEQEAKKLLADTKRNLLSKKEAVKVKSEFVAEKGNPAGELENLEKEVSEFDQIRKMTEQDIEVCKKQIADRKEAQDKSNELLQSTDTAKKELLSIQSEKEAAEKEMETCDVFLKNSEIIMAKAAEYEAAEETVKKLAPDVMEYESCKRSLEEKQNQILRYENIINTTQIQNRSIEEQLSKIETAEEELISQKLSELEDQRKELAEIREKKDRCSAVCAEVNKKHGEVTETVHGLSTQLRLAESDLDSYKKQQEFMNNSGCPDIENATCQFLEKAREDVEKIKKTEEEIEKIKESIRIAKEDYATYAAEKKKEIAEIGYSEEQEKNVLSEITNLETYQKRKDEIDRRKALKARLEGEKASNGKTIASCTENVSTVKLESDKITENVLKLTETVERYQEAKRISEELRIYADQKTNIPVYAERKKHIAEKLKDLEERERLKNEEWSKLCAEYIRLNEELAGLPEGKEENLSELERKKMELEEKAASMQVRKGVLLQRIEDTKKANEEINQLKAEISRDAEKAARYEVLKQAFSQDGVPHQIVRNIIPHITDTANNILGQMTGGTMGVEFVMERTVKGKDGDKATLDVLINEYGKTTLPYASKSGGEKVKSSLAVILALSEIKATAAGIQLGMLFIDEPPFLDNDGAQAYVDSLETIRSRYPDVKVMAITHDDAMKARFSQSITVIKTDEGSKVIC</sequence>
<name>A0AAJ1AXB6_MEDGN</name>
<gene>
    <name evidence="4 6" type="primary">sbcD</name>
    <name evidence="6" type="ORF">LIQ10_03385</name>
</gene>
<keyword evidence="4" id="KW-0255">Endonuclease</keyword>
<evidence type="ECO:0000256" key="3">
    <source>
        <dbReference type="ARBA" id="ARBA00022801"/>
    </source>
</evidence>
<dbReference type="Gene3D" id="3.60.21.10">
    <property type="match status" value="1"/>
</dbReference>
<dbReference type="NCBIfam" id="TIGR00619">
    <property type="entry name" value="sbcd"/>
    <property type="match status" value="1"/>
</dbReference>
<dbReference type="PANTHER" id="PTHR32114">
    <property type="entry name" value="ABC TRANSPORTER ABCH.3"/>
    <property type="match status" value="1"/>
</dbReference>
<feature type="coiled-coil region" evidence="4">
    <location>
        <begin position="627"/>
        <end position="692"/>
    </location>
</feature>
<dbReference type="GO" id="GO:0006310">
    <property type="term" value="P:DNA recombination"/>
    <property type="evidence" value="ECO:0007669"/>
    <property type="project" value="UniProtKB-KW"/>
</dbReference>
<dbReference type="AlphaFoldDB" id="A0AAJ1AXB6"/>
<keyword evidence="4" id="KW-0540">Nuclease</keyword>
<protein>
    <recommendedName>
        <fullName evidence="4">Nuclease SbcCD subunit D</fullName>
    </recommendedName>
</protein>
<evidence type="ECO:0000313" key="7">
    <source>
        <dbReference type="Proteomes" id="UP001297422"/>
    </source>
</evidence>
<dbReference type="InterPro" id="IPR027417">
    <property type="entry name" value="P-loop_NTPase"/>
</dbReference>
<dbReference type="RefSeq" id="WP_173878610.1">
    <property type="nucleotide sequence ID" value="NZ_JAAIMT010000003.1"/>
</dbReference>
<feature type="coiled-coil region" evidence="4">
    <location>
        <begin position="730"/>
        <end position="895"/>
    </location>
</feature>
<evidence type="ECO:0000259" key="5">
    <source>
        <dbReference type="Pfam" id="PF00149"/>
    </source>
</evidence>
<dbReference type="SUPFAM" id="SSF52540">
    <property type="entry name" value="P-loop containing nucleoside triphosphate hydrolases"/>
    <property type="match status" value="1"/>
</dbReference>
<organism evidence="6 7">
    <name type="scientific">Mediterraneibacter gnavus</name>
    <name type="common">Ruminococcus gnavus</name>
    <dbReference type="NCBI Taxonomy" id="33038"/>
    <lineage>
        <taxon>Bacteria</taxon>
        <taxon>Bacillati</taxon>
        <taxon>Bacillota</taxon>
        <taxon>Clostridia</taxon>
        <taxon>Lachnospirales</taxon>
        <taxon>Lachnospiraceae</taxon>
        <taxon>Mediterraneibacter</taxon>
    </lineage>
</organism>
<dbReference type="GO" id="GO:0008408">
    <property type="term" value="F:3'-5' exonuclease activity"/>
    <property type="evidence" value="ECO:0007669"/>
    <property type="project" value="InterPro"/>
</dbReference>
<dbReference type="PANTHER" id="PTHR32114:SF2">
    <property type="entry name" value="ABC TRANSPORTER ABCH.3"/>
    <property type="match status" value="1"/>
</dbReference>
<keyword evidence="4" id="KW-0175">Coiled coil</keyword>
<comment type="similarity">
    <text evidence="4">Belongs to the SbcD family.</text>
</comment>
<comment type="subunit">
    <text evidence="2 4">Heterodimer of SbcC and SbcD.</text>
</comment>
<keyword evidence="3 4" id="KW-0378">Hydrolase</keyword>
<dbReference type="InterPro" id="IPR029052">
    <property type="entry name" value="Metallo-depent_PP-like"/>
</dbReference>
<dbReference type="Pfam" id="PF00149">
    <property type="entry name" value="Metallophos"/>
    <property type="match status" value="1"/>
</dbReference>
<dbReference type="InterPro" id="IPR004843">
    <property type="entry name" value="Calcineurin-like_PHP"/>
</dbReference>
<keyword evidence="4 6" id="KW-0269">Exonuclease</keyword>
<feature type="coiled-coil region" evidence="4">
    <location>
        <begin position="1009"/>
        <end position="1106"/>
    </location>
</feature>
<dbReference type="CDD" id="cd00840">
    <property type="entry name" value="MPP_Mre11_N"/>
    <property type="match status" value="1"/>
</dbReference>
<comment type="caution">
    <text evidence="6">The sequence shown here is derived from an EMBL/GenBank/DDBJ whole genome shotgun (WGS) entry which is preliminary data.</text>
</comment>